<dbReference type="EMBL" id="AP018052">
    <property type="protein sequence ID" value="BAZ95114.1"/>
    <property type="molecule type" value="Genomic_DNA"/>
</dbReference>
<comment type="similarity">
    <text evidence="1">Belongs to the anhydro-N-acetylmuramic acid kinase family.</text>
</comment>
<organism evidence="2 3">
    <name type="scientific">Thiohalobacter thiocyanaticus</name>
    <dbReference type="NCBI Taxonomy" id="585455"/>
    <lineage>
        <taxon>Bacteria</taxon>
        <taxon>Pseudomonadati</taxon>
        <taxon>Pseudomonadota</taxon>
        <taxon>Gammaproteobacteria</taxon>
        <taxon>Thiohalobacterales</taxon>
        <taxon>Thiohalobacteraceae</taxon>
        <taxon>Thiohalobacter</taxon>
    </lineage>
</organism>
<keyword evidence="3" id="KW-1185">Reference proteome</keyword>
<dbReference type="EC" id="2.7.1.170" evidence="1"/>
<dbReference type="InterPro" id="IPR005338">
    <property type="entry name" value="Anhydro_N_Ac-Mur_kinase"/>
</dbReference>
<evidence type="ECO:0000256" key="1">
    <source>
        <dbReference type="HAMAP-Rule" id="MF_01270"/>
    </source>
</evidence>
<dbReference type="HAMAP" id="MF_01270">
    <property type="entry name" value="AnhMurNAc_kinase"/>
    <property type="match status" value="1"/>
</dbReference>
<name>A0A1Z4VV94_9GAMM</name>
<dbReference type="OrthoDB" id="9763949at2"/>
<reference evidence="2 3" key="1">
    <citation type="submission" date="2017-05" db="EMBL/GenBank/DDBJ databases">
        <title>Thiocyanate degradation by Thiohalobacter thiocyanaticus FOKN1.</title>
        <authorList>
            <person name="Oshiki M."/>
            <person name="Fukushima T."/>
            <person name="Kawano S."/>
            <person name="Nakagawa J."/>
        </authorList>
    </citation>
    <scope>NUCLEOTIDE SEQUENCE [LARGE SCALE GENOMIC DNA]</scope>
    <source>
        <strain evidence="2 3">FOKN1</strain>
    </source>
</reference>
<comment type="catalytic activity">
    <reaction evidence="1">
        <text>1,6-anhydro-N-acetyl-beta-muramate + ATP + H2O = N-acetyl-D-muramate 6-phosphate + ADP + H(+)</text>
        <dbReference type="Rhea" id="RHEA:24952"/>
        <dbReference type="ChEBI" id="CHEBI:15377"/>
        <dbReference type="ChEBI" id="CHEBI:15378"/>
        <dbReference type="ChEBI" id="CHEBI:30616"/>
        <dbReference type="ChEBI" id="CHEBI:58690"/>
        <dbReference type="ChEBI" id="CHEBI:58722"/>
        <dbReference type="ChEBI" id="CHEBI:456216"/>
        <dbReference type="EC" id="2.7.1.170"/>
    </reaction>
</comment>
<proteinExistence type="inferred from homology"/>
<dbReference type="UniPathway" id="UPA00544"/>
<dbReference type="PANTHER" id="PTHR30605">
    <property type="entry name" value="ANHYDRO-N-ACETYLMURAMIC ACID KINASE"/>
    <property type="match status" value="1"/>
</dbReference>
<dbReference type="Pfam" id="PF03702">
    <property type="entry name" value="AnmK"/>
    <property type="match status" value="1"/>
</dbReference>
<keyword evidence="1" id="KW-0067">ATP-binding</keyword>
<dbReference type="NCBIfam" id="NF007139">
    <property type="entry name" value="PRK09585.1-3"/>
    <property type="match status" value="1"/>
</dbReference>
<gene>
    <name evidence="1" type="primary">anmK</name>
    <name evidence="2" type="ORF">FOKN1_2754</name>
</gene>
<dbReference type="GO" id="GO:0006040">
    <property type="term" value="P:amino sugar metabolic process"/>
    <property type="evidence" value="ECO:0007669"/>
    <property type="project" value="InterPro"/>
</dbReference>
<keyword evidence="1 2" id="KW-0418">Kinase</keyword>
<dbReference type="AlphaFoldDB" id="A0A1Z4VV94"/>
<dbReference type="SUPFAM" id="SSF53067">
    <property type="entry name" value="Actin-like ATPase domain"/>
    <property type="match status" value="1"/>
</dbReference>
<dbReference type="GO" id="GO:0097175">
    <property type="term" value="P:1,6-anhydro-N-acetyl-beta-muramic acid catabolic process"/>
    <property type="evidence" value="ECO:0007669"/>
    <property type="project" value="UniProtKB-UniRule"/>
</dbReference>
<comment type="pathway">
    <text evidence="1">Amino-sugar metabolism; 1,6-anhydro-N-acetylmuramate degradation.</text>
</comment>
<comment type="pathway">
    <text evidence="1">Cell wall biogenesis; peptidoglycan recycling.</text>
</comment>
<dbReference type="CDD" id="cd24050">
    <property type="entry name" value="ASKHA_NBD_ANMK"/>
    <property type="match status" value="1"/>
</dbReference>
<dbReference type="InterPro" id="IPR043129">
    <property type="entry name" value="ATPase_NBD"/>
</dbReference>
<keyword evidence="1" id="KW-0808">Transferase</keyword>
<feature type="binding site" evidence="1">
    <location>
        <begin position="10"/>
        <end position="17"/>
    </location>
    <ligand>
        <name>ATP</name>
        <dbReference type="ChEBI" id="CHEBI:30616"/>
    </ligand>
</feature>
<dbReference type="Gene3D" id="3.30.420.40">
    <property type="match status" value="2"/>
</dbReference>
<dbReference type="GO" id="GO:0009254">
    <property type="term" value="P:peptidoglycan turnover"/>
    <property type="evidence" value="ECO:0007669"/>
    <property type="project" value="UniProtKB-UniRule"/>
</dbReference>
<comment type="function">
    <text evidence="1">Catalyzes the specific phosphorylation of 1,6-anhydro-N-acetylmuramic acid (anhMurNAc) with the simultaneous cleavage of the 1,6-anhydro ring, generating MurNAc-6-P. Is required for the utilization of anhMurNAc either imported from the medium or derived from its own cell wall murein, and thus plays a role in cell wall recycling.</text>
</comment>
<evidence type="ECO:0000313" key="2">
    <source>
        <dbReference type="EMBL" id="BAZ95114.1"/>
    </source>
</evidence>
<accession>A0A1Z4VV94</accession>
<dbReference type="KEGG" id="ttc:FOKN1_2754"/>
<dbReference type="PANTHER" id="PTHR30605:SF0">
    <property type="entry name" value="ANHYDRO-N-ACETYLMURAMIC ACID KINASE"/>
    <property type="match status" value="1"/>
</dbReference>
<dbReference type="Proteomes" id="UP000218765">
    <property type="component" value="Chromosome"/>
</dbReference>
<protein>
    <recommendedName>
        <fullName evidence="1">Anhydro-N-acetylmuramic acid kinase</fullName>
        <ecNumber evidence="1">2.7.1.170</ecNumber>
    </recommendedName>
    <alternativeName>
        <fullName evidence="1">AnhMurNAc kinase</fullName>
    </alternativeName>
</protein>
<sequence>MDTFIGLMSGTSLDGIDAVAVRFPPGRVELLAARTFPFDTHLRTELLGLIQSTGAGLLDRLGELDHRLGLLSAEAVSAVCEQAGLAADQVAAIGSHGLTVLHRPDGPHPFTLQIGDPNLIAERTGITTVADFRRRDIAAGGQGAPLVPAFHAALFTRAGSPRVVANIGGMANLTLLPGNEETPVTGFDTGPGNVLLDGWIQQQQGRPYDRDGAWSATGRVDEALLAGLLDDPYFRQPPPKSTGREHFNLNWLQQRLLGSDRAPEDVQATLAELTAASLAEAVLRAAQDAAELIVCGGGAYNPDLLRRIAARLPDMKLSVSDDYGLAAEWVEGAAFAWLAREALYARPGNVPSVTGARGERILGGIYPGSDKLQDTGGR</sequence>
<keyword evidence="1" id="KW-0119">Carbohydrate metabolism</keyword>
<dbReference type="NCBIfam" id="NF007148">
    <property type="entry name" value="PRK09585.3-2"/>
    <property type="match status" value="1"/>
</dbReference>
<keyword evidence="1" id="KW-0547">Nucleotide-binding</keyword>
<evidence type="ECO:0000313" key="3">
    <source>
        <dbReference type="Proteomes" id="UP000218765"/>
    </source>
</evidence>
<dbReference type="GO" id="GO:0016773">
    <property type="term" value="F:phosphotransferase activity, alcohol group as acceptor"/>
    <property type="evidence" value="ECO:0007669"/>
    <property type="project" value="UniProtKB-UniRule"/>
</dbReference>
<dbReference type="GO" id="GO:0016301">
    <property type="term" value="F:kinase activity"/>
    <property type="evidence" value="ECO:0007669"/>
    <property type="project" value="UniProtKB-KW"/>
</dbReference>
<dbReference type="RefSeq" id="WP_096367134.1">
    <property type="nucleotide sequence ID" value="NZ_AP018052.1"/>
</dbReference>
<dbReference type="UniPathway" id="UPA00343"/>
<dbReference type="GO" id="GO:0005524">
    <property type="term" value="F:ATP binding"/>
    <property type="evidence" value="ECO:0007669"/>
    <property type="project" value="UniProtKB-UniRule"/>
</dbReference>